<dbReference type="RefSeq" id="XP_055884708.1">
    <property type="nucleotide sequence ID" value="XM_056028733.1"/>
</dbReference>
<evidence type="ECO:0000313" key="7">
    <source>
        <dbReference type="RefSeq" id="XP_055884708.1"/>
    </source>
</evidence>
<gene>
    <name evidence="5 6 7" type="primary">LOC106065843</name>
</gene>
<dbReference type="GeneID" id="106065843"/>
<dbReference type="OMA" id="RFIGPID"/>
<dbReference type="InterPro" id="IPR040554">
    <property type="entry name" value="KPWE_PEX14_dom"/>
</dbReference>
<feature type="domain" description="PEX14-like helix-turn-helix" evidence="3">
    <location>
        <begin position="13"/>
        <end position="74"/>
    </location>
</feature>
<protein>
    <submittedName>
        <fullName evidence="5 6">Uncharacterized protein LOC106065843</fullName>
    </submittedName>
</protein>
<organism evidence="4 5">
    <name type="scientific">Biomphalaria glabrata</name>
    <name type="common">Bloodfluke planorb</name>
    <name type="synonym">Freshwater snail</name>
    <dbReference type="NCBI Taxonomy" id="6526"/>
    <lineage>
        <taxon>Eukaryota</taxon>
        <taxon>Metazoa</taxon>
        <taxon>Spiralia</taxon>
        <taxon>Lophotrochozoa</taxon>
        <taxon>Mollusca</taxon>
        <taxon>Gastropoda</taxon>
        <taxon>Heterobranchia</taxon>
        <taxon>Euthyneura</taxon>
        <taxon>Panpulmonata</taxon>
        <taxon>Hygrophila</taxon>
        <taxon>Lymnaeoidea</taxon>
        <taxon>Planorbidae</taxon>
        <taxon>Biomphalaria</taxon>
    </lineage>
</organism>
<dbReference type="Pfam" id="PF17733">
    <property type="entry name" value="KPWE_dom"/>
    <property type="match status" value="1"/>
</dbReference>
<dbReference type="Pfam" id="PF25871">
    <property type="entry name" value="HTH_76"/>
    <property type="match status" value="1"/>
</dbReference>
<feature type="domain" description="Peroxisomal membrane protein PEX14-like KPWE" evidence="2">
    <location>
        <begin position="166"/>
        <end position="210"/>
    </location>
</feature>
<dbReference type="PANTHER" id="PTHR36855:SF1">
    <property type="entry name" value="PEROXISOME MEMBRANE ANCHOR PROTEIN PEX14P N-TERMINAL DOMAIN-CONTAINING PROTEIN"/>
    <property type="match status" value="1"/>
</dbReference>
<sequence length="215" mass="24696">MVTKHSMDHTHAIHLFEQYDFHNDNNFLAGWDVIAGQIEPTKREQAFIQAKIFYFNKCVARLELDEYISWFKNKKTLLEPVSDQTPSLKDSVNTCLTEKTQMKAVSSALTSSCFKEFIQVENKAELASKQEHNIDYVKDSISETEIQSYTNENSSMRNDKIDEECQLSFSQVADLILNNQVIPGVKNVNVQPTNCTPTPSLMNRRPKPWEINTNV</sequence>
<evidence type="ECO:0000313" key="6">
    <source>
        <dbReference type="RefSeq" id="XP_055884707.1"/>
    </source>
</evidence>
<dbReference type="InterPro" id="IPR058841">
    <property type="entry name" value="HTH_76"/>
</dbReference>
<dbReference type="RefSeq" id="XP_055884706.1">
    <property type="nucleotide sequence ID" value="XM_056028731.1"/>
</dbReference>
<keyword evidence="4" id="KW-1185">Reference proteome</keyword>
<dbReference type="PANTHER" id="PTHR36855">
    <property type="entry name" value="CHROMOSOME 10, WHOLE GENOME SHOTGUN SEQUENCE"/>
    <property type="match status" value="1"/>
</dbReference>
<dbReference type="Proteomes" id="UP001165740">
    <property type="component" value="Chromosome 5"/>
</dbReference>
<evidence type="ECO:0000259" key="2">
    <source>
        <dbReference type="Pfam" id="PF17733"/>
    </source>
</evidence>
<reference evidence="5 6" key="1">
    <citation type="submission" date="2025-04" db="UniProtKB">
        <authorList>
            <consortium name="RefSeq"/>
        </authorList>
    </citation>
    <scope>IDENTIFICATION</scope>
</reference>
<accession>A0A9W3ABN1</accession>
<evidence type="ECO:0000259" key="3">
    <source>
        <dbReference type="Pfam" id="PF25871"/>
    </source>
</evidence>
<evidence type="ECO:0000313" key="4">
    <source>
        <dbReference type="Proteomes" id="UP001165740"/>
    </source>
</evidence>
<feature type="region of interest" description="Disordered" evidence="1">
    <location>
        <begin position="196"/>
        <end position="215"/>
    </location>
</feature>
<dbReference type="AlphaFoldDB" id="A0A9W3ABN1"/>
<dbReference type="RefSeq" id="XP_055884707.1">
    <property type="nucleotide sequence ID" value="XM_056028732.1"/>
</dbReference>
<name>A0A9W3ABN1_BIOGL</name>
<proteinExistence type="predicted"/>
<dbReference type="OrthoDB" id="9936937at2759"/>
<evidence type="ECO:0000256" key="1">
    <source>
        <dbReference type="SAM" id="MobiDB-lite"/>
    </source>
</evidence>
<evidence type="ECO:0000313" key="5">
    <source>
        <dbReference type="RefSeq" id="XP_055884706.1"/>
    </source>
</evidence>